<dbReference type="SUPFAM" id="SSF52799">
    <property type="entry name" value="(Phosphotyrosine protein) phosphatases II"/>
    <property type="match status" value="1"/>
</dbReference>
<dbReference type="EMBL" id="FUWP01000009">
    <property type="protein sequence ID" value="SKA36156.1"/>
    <property type="molecule type" value="Genomic_DNA"/>
</dbReference>
<dbReference type="SMART" id="SM00404">
    <property type="entry name" value="PTPc_motif"/>
    <property type="match status" value="1"/>
</dbReference>
<protein>
    <recommendedName>
        <fullName evidence="1">protein-tyrosine-phosphatase</fullName>
        <ecNumber evidence="1">3.1.3.48</ecNumber>
    </recommendedName>
</protein>
<dbReference type="Proteomes" id="UP000191116">
    <property type="component" value="Unassembled WGS sequence"/>
</dbReference>
<dbReference type="InterPro" id="IPR016130">
    <property type="entry name" value="Tyr_Pase_AS"/>
</dbReference>
<organism evidence="4 5">
    <name type="scientific">Photobacterium toruni</name>
    <dbReference type="NCBI Taxonomy" id="1935446"/>
    <lineage>
        <taxon>Bacteria</taxon>
        <taxon>Pseudomonadati</taxon>
        <taxon>Pseudomonadota</taxon>
        <taxon>Gammaproteobacteria</taxon>
        <taxon>Vibrionales</taxon>
        <taxon>Vibrionaceae</taxon>
        <taxon>Photobacterium</taxon>
    </lineage>
</organism>
<dbReference type="InterPro" id="IPR001763">
    <property type="entry name" value="Rhodanese-like_dom"/>
</dbReference>
<name>A0A1T4T6R5_9GAMM</name>
<evidence type="ECO:0000313" key="5">
    <source>
        <dbReference type="Proteomes" id="UP000191116"/>
    </source>
</evidence>
<dbReference type="PROSITE" id="PS50056">
    <property type="entry name" value="TYR_PHOSPHATASE_2"/>
    <property type="match status" value="1"/>
</dbReference>
<evidence type="ECO:0000259" key="2">
    <source>
        <dbReference type="PROSITE" id="PS50056"/>
    </source>
</evidence>
<dbReference type="InterPro" id="IPR029021">
    <property type="entry name" value="Prot-tyrosine_phosphatase-like"/>
</dbReference>
<dbReference type="InterPro" id="IPR003595">
    <property type="entry name" value="Tyr_Pase_cat"/>
</dbReference>
<accession>A0A1T4T6R5</accession>
<evidence type="ECO:0000256" key="1">
    <source>
        <dbReference type="ARBA" id="ARBA00013064"/>
    </source>
</evidence>
<evidence type="ECO:0000313" key="4">
    <source>
        <dbReference type="EMBL" id="SKA36156.1"/>
    </source>
</evidence>
<reference evidence="4 5" key="1">
    <citation type="submission" date="2017-02" db="EMBL/GenBank/DDBJ databases">
        <authorList>
            <person name="Peterson S.W."/>
        </authorList>
    </citation>
    <scope>NUCLEOTIDE SEQUENCE [LARGE SCALE GENOMIC DNA]</scope>
    <source>
        <strain evidence="4 5">CECT 9189</strain>
    </source>
</reference>
<gene>
    <name evidence="4" type="ORF">CZ814_02008</name>
</gene>
<dbReference type="RefSeq" id="WP_080174822.1">
    <property type="nucleotide sequence ID" value="NZ_AP024854.1"/>
</dbReference>
<dbReference type="PROSITE" id="PS50206">
    <property type="entry name" value="RHODANESE_3"/>
    <property type="match status" value="1"/>
</dbReference>
<feature type="domain" description="Rhodanese" evidence="3">
    <location>
        <begin position="80"/>
        <end position="137"/>
    </location>
</feature>
<dbReference type="EC" id="3.1.3.48" evidence="1"/>
<dbReference type="GO" id="GO:0004725">
    <property type="term" value="F:protein tyrosine phosphatase activity"/>
    <property type="evidence" value="ECO:0007669"/>
    <property type="project" value="UniProtKB-EC"/>
</dbReference>
<feature type="domain" description="Tyrosine specific protein phosphatases" evidence="2">
    <location>
        <begin position="91"/>
        <end position="162"/>
    </location>
</feature>
<evidence type="ECO:0000259" key="3">
    <source>
        <dbReference type="PROSITE" id="PS50206"/>
    </source>
</evidence>
<dbReference type="OrthoDB" id="9806482at2"/>
<dbReference type="AlphaFoldDB" id="A0A1T4T6R5"/>
<dbReference type="Pfam" id="PF22785">
    <property type="entry name" value="Tc-R-P"/>
    <property type="match status" value="1"/>
</dbReference>
<dbReference type="PROSITE" id="PS00383">
    <property type="entry name" value="TYR_PHOSPHATASE_1"/>
    <property type="match status" value="1"/>
</dbReference>
<proteinExistence type="predicted"/>
<sequence length="173" mass="18703">MDNLHPVWILPLDETASTKGGLLLTPCPGTKEVDIVTSLRQLKAAGATVVLTALEHNDLPEQDIELLAEACNLLGLQWFHVPIEDDCAPTAEFESKWQAANDAAQIALNNGGFVVVHCKGGSGRTGVVAARLLLARGMPFDTTIAAIQAQRPSAFTRQAHIDYIKRWNSDAKH</sequence>
<dbReference type="Gene3D" id="3.90.190.10">
    <property type="entry name" value="Protein tyrosine phosphatase superfamily"/>
    <property type="match status" value="1"/>
</dbReference>
<dbReference type="InterPro" id="IPR000387">
    <property type="entry name" value="Tyr_Pase_dom"/>
</dbReference>